<keyword evidence="3" id="KW-1185">Reference proteome</keyword>
<evidence type="ECO:0000313" key="2">
    <source>
        <dbReference type="EMBL" id="KAK7471785.1"/>
    </source>
</evidence>
<name>A0ABD0JDP5_9CAEN</name>
<sequence length="52" mass="5968">ERDRRARVAQGRGLPSTKRSDSWRDSERLVHLVAVLVPIPHVCYSIKPLFAQ</sequence>
<feature type="region of interest" description="Disordered" evidence="1">
    <location>
        <begin position="1"/>
        <end position="22"/>
    </location>
</feature>
<proteinExistence type="predicted"/>
<evidence type="ECO:0000313" key="3">
    <source>
        <dbReference type="Proteomes" id="UP001519460"/>
    </source>
</evidence>
<dbReference type="AlphaFoldDB" id="A0ABD0JDP5"/>
<accession>A0ABD0JDP5</accession>
<gene>
    <name evidence="2" type="ORF">BaRGS_00035567</name>
</gene>
<feature type="non-terminal residue" evidence="2">
    <location>
        <position position="52"/>
    </location>
</feature>
<dbReference type="Proteomes" id="UP001519460">
    <property type="component" value="Unassembled WGS sequence"/>
</dbReference>
<feature type="non-terminal residue" evidence="2">
    <location>
        <position position="1"/>
    </location>
</feature>
<dbReference type="EMBL" id="JACVVK020000478">
    <property type="protein sequence ID" value="KAK7471785.1"/>
    <property type="molecule type" value="Genomic_DNA"/>
</dbReference>
<protein>
    <submittedName>
        <fullName evidence="2">Uncharacterized protein</fullName>
    </submittedName>
</protein>
<organism evidence="2 3">
    <name type="scientific">Batillaria attramentaria</name>
    <dbReference type="NCBI Taxonomy" id="370345"/>
    <lineage>
        <taxon>Eukaryota</taxon>
        <taxon>Metazoa</taxon>
        <taxon>Spiralia</taxon>
        <taxon>Lophotrochozoa</taxon>
        <taxon>Mollusca</taxon>
        <taxon>Gastropoda</taxon>
        <taxon>Caenogastropoda</taxon>
        <taxon>Sorbeoconcha</taxon>
        <taxon>Cerithioidea</taxon>
        <taxon>Batillariidae</taxon>
        <taxon>Batillaria</taxon>
    </lineage>
</organism>
<comment type="caution">
    <text evidence="2">The sequence shown here is derived from an EMBL/GenBank/DDBJ whole genome shotgun (WGS) entry which is preliminary data.</text>
</comment>
<reference evidence="2 3" key="1">
    <citation type="journal article" date="2023" name="Sci. Data">
        <title>Genome assembly of the Korean intertidal mud-creeper Batillaria attramentaria.</title>
        <authorList>
            <person name="Patra A.K."/>
            <person name="Ho P.T."/>
            <person name="Jun S."/>
            <person name="Lee S.J."/>
            <person name="Kim Y."/>
            <person name="Won Y.J."/>
        </authorList>
    </citation>
    <scope>NUCLEOTIDE SEQUENCE [LARGE SCALE GENOMIC DNA]</scope>
    <source>
        <strain evidence="2">Wonlab-2016</strain>
    </source>
</reference>
<evidence type="ECO:0000256" key="1">
    <source>
        <dbReference type="SAM" id="MobiDB-lite"/>
    </source>
</evidence>